<reference evidence="1" key="1">
    <citation type="submission" date="2022-07" db="EMBL/GenBank/DDBJ databases">
        <title>Phylogenomic reconstructions and comparative analyses of Kickxellomycotina fungi.</title>
        <authorList>
            <person name="Reynolds N.K."/>
            <person name="Stajich J.E."/>
            <person name="Barry K."/>
            <person name="Grigoriev I.V."/>
            <person name="Crous P."/>
            <person name="Smith M.E."/>
        </authorList>
    </citation>
    <scope>NUCLEOTIDE SEQUENCE</scope>
    <source>
        <strain evidence="1">NRRL 5244</strain>
    </source>
</reference>
<gene>
    <name evidence="1" type="ORF">FBU59_006827</name>
</gene>
<dbReference type="Proteomes" id="UP001150603">
    <property type="component" value="Unassembled WGS sequence"/>
</dbReference>
<name>A0ACC1IYU3_9FUNG</name>
<comment type="caution">
    <text evidence="1">The sequence shown here is derived from an EMBL/GenBank/DDBJ whole genome shotgun (WGS) entry which is preliminary data.</text>
</comment>
<proteinExistence type="predicted"/>
<organism evidence="1 2">
    <name type="scientific">Linderina macrospora</name>
    <dbReference type="NCBI Taxonomy" id="4868"/>
    <lineage>
        <taxon>Eukaryota</taxon>
        <taxon>Fungi</taxon>
        <taxon>Fungi incertae sedis</taxon>
        <taxon>Zoopagomycota</taxon>
        <taxon>Kickxellomycotina</taxon>
        <taxon>Kickxellomycetes</taxon>
        <taxon>Kickxellales</taxon>
        <taxon>Kickxellaceae</taxon>
        <taxon>Linderina</taxon>
    </lineage>
</organism>
<dbReference type="EMBL" id="JANBPW010006170">
    <property type="protein sequence ID" value="KAJ1931104.1"/>
    <property type="molecule type" value="Genomic_DNA"/>
</dbReference>
<accession>A0ACC1IYU3</accession>
<evidence type="ECO:0000313" key="1">
    <source>
        <dbReference type="EMBL" id="KAJ1931104.1"/>
    </source>
</evidence>
<protein>
    <submittedName>
        <fullName evidence="1">Uncharacterized protein</fullName>
    </submittedName>
</protein>
<evidence type="ECO:0000313" key="2">
    <source>
        <dbReference type="Proteomes" id="UP001150603"/>
    </source>
</evidence>
<keyword evidence="2" id="KW-1185">Reference proteome</keyword>
<sequence length="322" mass="36877">MLLAKSIPDVTLNGSVLGEFPMVHFQNLVKIRITNSFEAPQTETLRINSQTLRTVEILNSTGAFPWGIFGDADKPIEFPNVEQMLICTRTGQQLRQRTQIKRFQLRFPKLSNIILIGAMDMYTDVLELTRFPKVTSVGILDNVEKLKSIDPRIIRRLTKFHFGESQEDRVTVLPSDCFFVKIFDVPSPVTNALLALPYFDFPQIKKVRWSKLANLMLSVNSMSLETIELLMLQLPRMHSLNISMIKSDPKAAGDAVCSRKTPLSKTLGDMYFIIAEPTLRDEAWVEMVVQRLPALFRLTVQEYFKRTDERLRQSYKNGLAYA</sequence>